<evidence type="ECO:0000313" key="4">
    <source>
        <dbReference type="Proteomes" id="UP000198517"/>
    </source>
</evidence>
<keyword evidence="1" id="KW-0732">Signal</keyword>
<accession>A0A1G6ZQD7</accession>
<evidence type="ECO:0000256" key="1">
    <source>
        <dbReference type="ARBA" id="ARBA00022729"/>
    </source>
</evidence>
<dbReference type="NCBIfam" id="TIGR04183">
    <property type="entry name" value="Por_Secre_tail"/>
    <property type="match status" value="1"/>
</dbReference>
<reference evidence="3 4" key="1">
    <citation type="submission" date="2016-10" db="EMBL/GenBank/DDBJ databases">
        <authorList>
            <person name="de Groot N.N."/>
        </authorList>
    </citation>
    <scope>NUCLEOTIDE SEQUENCE [LARGE SCALE GENOMIC DNA]</scope>
    <source>
        <strain evidence="3 4">DSM 24015</strain>
    </source>
</reference>
<dbReference type="InterPro" id="IPR026444">
    <property type="entry name" value="Secre_tail"/>
</dbReference>
<protein>
    <submittedName>
        <fullName evidence="3">Por secretion system C-terminal sorting domain-containing protein</fullName>
    </submittedName>
</protein>
<evidence type="ECO:0000313" key="3">
    <source>
        <dbReference type="EMBL" id="SDE04749.1"/>
    </source>
</evidence>
<dbReference type="Pfam" id="PF18962">
    <property type="entry name" value="Por_Secre_tail"/>
    <property type="match status" value="1"/>
</dbReference>
<dbReference type="RefSeq" id="WP_176763218.1">
    <property type="nucleotide sequence ID" value="NZ_FNAS01000002.1"/>
</dbReference>
<dbReference type="EMBL" id="FNAS01000002">
    <property type="protein sequence ID" value="SDE04749.1"/>
    <property type="molecule type" value="Genomic_DNA"/>
</dbReference>
<gene>
    <name evidence="3" type="ORF">SAMN05421544_102168</name>
</gene>
<dbReference type="Proteomes" id="UP000198517">
    <property type="component" value="Unassembled WGS sequence"/>
</dbReference>
<keyword evidence="4" id="KW-1185">Reference proteome</keyword>
<dbReference type="STRING" id="1071918.SAMN05421544_102168"/>
<proteinExistence type="predicted"/>
<evidence type="ECO:0000259" key="2">
    <source>
        <dbReference type="Pfam" id="PF18962"/>
    </source>
</evidence>
<name>A0A1G6ZQD7_9FLAO</name>
<feature type="domain" description="Secretion system C-terminal sorting" evidence="2">
    <location>
        <begin position="2"/>
        <end position="67"/>
    </location>
</feature>
<sequence>MIYPNPVKDILYVNTLEVPTEIKVYDTLGRLVAANTHQNTINLSQLNKGIYMVSVVVNSKKQVKKNIKN</sequence>
<dbReference type="AlphaFoldDB" id="A0A1G6ZQD7"/>
<organism evidence="3 4">
    <name type="scientific">Riemerella columbipharyngis</name>
    <dbReference type="NCBI Taxonomy" id="1071918"/>
    <lineage>
        <taxon>Bacteria</taxon>
        <taxon>Pseudomonadati</taxon>
        <taxon>Bacteroidota</taxon>
        <taxon>Flavobacteriia</taxon>
        <taxon>Flavobacteriales</taxon>
        <taxon>Weeksellaceae</taxon>
        <taxon>Riemerella</taxon>
    </lineage>
</organism>